<organism evidence="2 3">
    <name type="scientific">Candidatus Ozemobacter sibiricus</name>
    <dbReference type="NCBI Taxonomy" id="2268124"/>
    <lineage>
        <taxon>Bacteria</taxon>
        <taxon>Candidatus Ozemobacteria</taxon>
        <taxon>Candidatus Ozemobacterales</taxon>
        <taxon>Candidatus Ozemobacteraceae</taxon>
        <taxon>Candidatus Ozemobacter</taxon>
    </lineage>
</organism>
<protein>
    <submittedName>
        <fullName evidence="2">Uncharacterized protein</fullName>
    </submittedName>
</protein>
<feature type="compositionally biased region" description="Basic and acidic residues" evidence="1">
    <location>
        <begin position="122"/>
        <end position="137"/>
    </location>
</feature>
<feature type="compositionally biased region" description="Basic and acidic residues" evidence="1">
    <location>
        <begin position="36"/>
        <end position="45"/>
    </location>
</feature>
<dbReference type="AlphaFoldDB" id="A0A367ZKT6"/>
<feature type="compositionally biased region" description="Basic and acidic residues" evidence="1">
    <location>
        <begin position="202"/>
        <end position="218"/>
    </location>
</feature>
<feature type="region of interest" description="Disordered" evidence="1">
    <location>
        <begin position="29"/>
        <end position="71"/>
    </location>
</feature>
<evidence type="ECO:0000313" key="3">
    <source>
        <dbReference type="Proteomes" id="UP000252355"/>
    </source>
</evidence>
<feature type="region of interest" description="Disordered" evidence="1">
    <location>
        <begin position="183"/>
        <end position="233"/>
    </location>
</feature>
<reference evidence="2 3" key="1">
    <citation type="submission" date="2018-05" db="EMBL/GenBank/DDBJ databases">
        <title>A metagenomic window into the 2 km-deep terrestrial subsurface aquifer revealed taxonomically and functionally diverse microbial community comprising novel uncultured bacterial lineages.</title>
        <authorList>
            <person name="Kadnikov V.V."/>
            <person name="Mardanov A.V."/>
            <person name="Beletsky A.V."/>
            <person name="Banks D."/>
            <person name="Pimenov N.V."/>
            <person name="Frank Y.A."/>
            <person name="Karnachuk O.V."/>
            <person name="Ravin N.V."/>
        </authorList>
    </citation>
    <scope>NUCLEOTIDE SEQUENCE [LARGE SCALE GENOMIC DNA]</scope>
    <source>
        <strain evidence="2">BY5</strain>
    </source>
</reference>
<comment type="caution">
    <text evidence="2">The sequence shown here is derived from an EMBL/GenBank/DDBJ whole genome shotgun (WGS) entry which is preliminary data.</text>
</comment>
<feature type="region of interest" description="Disordered" evidence="1">
    <location>
        <begin position="122"/>
        <end position="155"/>
    </location>
</feature>
<evidence type="ECO:0000313" key="2">
    <source>
        <dbReference type="EMBL" id="RCK78467.1"/>
    </source>
</evidence>
<dbReference type="Proteomes" id="UP000252355">
    <property type="component" value="Unassembled WGS sequence"/>
</dbReference>
<sequence length="233" mass="25696">MARDPGPDRPFIGSNLPALVLLAGLVRRPPMPLDSEMDHKSDGTPERASPPSRHFRRKPRPSSLDHKGSDVSTDCLNAEMVAHQLKGTNGQTRLQGLVPYETLHGSQEIILGFGLQDVHPIDGRDAFEGHSRSNDRPPKRHGGQNLGFDARPRKDGAEHGVSRLEVWFNAVYEADIDDVRSRGQKNPLRLGSYHSQPPGRLEGCDAPHQPSEKSDRLKIRGISQIAKEQPLGT</sequence>
<accession>A0A367ZKT6</accession>
<name>A0A367ZKT6_9BACT</name>
<gene>
    <name evidence="2" type="ORF">OZSIB_1387</name>
</gene>
<dbReference type="EMBL" id="QOQW01000022">
    <property type="protein sequence ID" value="RCK78467.1"/>
    <property type="molecule type" value="Genomic_DNA"/>
</dbReference>
<evidence type="ECO:0000256" key="1">
    <source>
        <dbReference type="SAM" id="MobiDB-lite"/>
    </source>
</evidence>
<proteinExistence type="predicted"/>